<dbReference type="PANTHER" id="PTHR47939">
    <property type="entry name" value="MEMBRANE-ASSOCIATED SALT-INDUCIBLE PROTEIN-LIKE"/>
    <property type="match status" value="1"/>
</dbReference>
<dbReference type="Pfam" id="PF13812">
    <property type="entry name" value="PPR_3"/>
    <property type="match status" value="1"/>
</dbReference>
<gene>
    <name evidence="3" type="ORF">PROFUN_02606</name>
</gene>
<dbReference type="STRING" id="1890364.A0A2P6NV76"/>
<dbReference type="PANTHER" id="PTHR47939:SF1">
    <property type="entry name" value="OS04G0684500 PROTEIN"/>
    <property type="match status" value="1"/>
</dbReference>
<evidence type="ECO:0008006" key="5">
    <source>
        <dbReference type="Google" id="ProtNLM"/>
    </source>
</evidence>
<feature type="region of interest" description="Disordered" evidence="2">
    <location>
        <begin position="1"/>
        <end position="21"/>
    </location>
</feature>
<keyword evidence="4" id="KW-1185">Reference proteome</keyword>
<dbReference type="OrthoDB" id="185373at2759"/>
<protein>
    <recommendedName>
        <fullName evidence="5">Pentatricopeptide repeat-containing protein</fullName>
    </recommendedName>
</protein>
<feature type="repeat" description="PPR" evidence="1">
    <location>
        <begin position="64"/>
        <end position="98"/>
    </location>
</feature>
<dbReference type="Proteomes" id="UP000241769">
    <property type="component" value="Unassembled WGS sequence"/>
</dbReference>
<comment type="caution">
    <text evidence="3">The sequence shown here is derived from an EMBL/GenBank/DDBJ whole genome shotgun (WGS) entry which is preliminary data.</text>
</comment>
<dbReference type="InterPro" id="IPR011990">
    <property type="entry name" value="TPR-like_helical_dom_sf"/>
</dbReference>
<evidence type="ECO:0000256" key="2">
    <source>
        <dbReference type="SAM" id="MobiDB-lite"/>
    </source>
</evidence>
<proteinExistence type="predicted"/>
<name>A0A2P6NV76_9EUKA</name>
<dbReference type="EMBL" id="MDYQ01000016">
    <property type="protein sequence ID" value="PRP87869.1"/>
    <property type="molecule type" value="Genomic_DNA"/>
</dbReference>
<feature type="compositionally biased region" description="Polar residues" evidence="2">
    <location>
        <begin position="10"/>
        <end position="21"/>
    </location>
</feature>
<feature type="region of interest" description="Disordered" evidence="2">
    <location>
        <begin position="683"/>
        <end position="731"/>
    </location>
</feature>
<evidence type="ECO:0000313" key="4">
    <source>
        <dbReference type="Proteomes" id="UP000241769"/>
    </source>
</evidence>
<accession>A0A2P6NV76</accession>
<dbReference type="Gene3D" id="1.25.40.10">
    <property type="entry name" value="Tetratricopeptide repeat domain"/>
    <property type="match status" value="1"/>
</dbReference>
<dbReference type="AlphaFoldDB" id="A0A2P6NV76"/>
<evidence type="ECO:0000256" key="1">
    <source>
        <dbReference type="PROSITE-ProRule" id="PRU00708"/>
    </source>
</evidence>
<evidence type="ECO:0000313" key="3">
    <source>
        <dbReference type="EMBL" id="PRP87869.1"/>
    </source>
</evidence>
<dbReference type="InParanoid" id="A0A2P6NV76"/>
<dbReference type="PROSITE" id="PS51375">
    <property type="entry name" value="PPR"/>
    <property type="match status" value="1"/>
</dbReference>
<dbReference type="InterPro" id="IPR002885">
    <property type="entry name" value="PPR_rpt"/>
</dbReference>
<sequence>MVELTEENYQRPSSNWHQKDNSITAYLPPEHVNHLERLMKDKRIDPGHVAEYLKKMSASGVPLDTAVYNNIIRHYFLEGDGPRMQRVYSLMRANGHQPNANTYTFFIQYFFSQDDYEKAEKWLGDMERAGYYLGMGAIITGLRYFARHGKIKEAENYLSKIEQPDNETFKNILADSRPEDIPHWVSLMERYGLYPDIAIVNSILQNDKSPSTIRVVSDLFQRYRLKWDAVTLRHMMERSVEVDGDFQVLWKIGQEQGILDGECYLLRLQLATSKGDEEEIRRCIEEQRRDEWAQFRSFDVAVMDFYAEKNDFERFHDVVRNSSLVRGGNRKFDSEPVKKILGKLESSADCLTLFRTRAKIAAPWQQPALFDLFIECMIRLNDKEGILRHMKSLGEKDQNALSLACGYFASTNDEKAVDEAMKDVNEEHLNSCLFVSAKGYCKAKNHKAAVRMIDQITDQTIKKRSLDALLTAFSGDEVITGEMMSIYKRYSLKETVNPMIRHHANENNRQKMNYYITRARHRNIHIEPHSYTCIAAFHLRAASHPVSKDNPWYGDITPQEDEAMALLWAERALNRWGSIEGNLLKLFASHHWIAPVPVNELKNIMSWKHRQKEVVQAAFEEACQKGQAEVVGLLLKDVLVTPTIDDGRVLKGLLVETTDEKERTRRANVLKVLMQNSRSAKFLARESKRSSDEHVELEDERASERENEKETKETDEQDAKKKHEPDAKKER</sequence>
<reference evidence="3 4" key="1">
    <citation type="journal article" date="2018" name="Genome Biol. Evol.">
        <title>Multiple Roots of Fruiting Body Formation in Amoebozoa.</title>
        <authorList>
            <person name="Hillmann F."/>
            <person name="Forbes G."/>
            <person name="Novohradska S."/>
            <person name="Ferling I."/>
            <person name="Riege K."/>
            <person name="Groth M."/>
            <person name="Westermann M."/>
            <person name="Marz M."/>
            <person name="Spaller T."/>
            <person name="Winckler T."/>
            <person name="Schaap P."/>
            <person name="Glockner G."/>
        </authorList>
    </citation>
    <scope>NUCLEOTIDE SEQUENCE [LARGE SCALE GENOMIC DNA]</scope>
    <source>
        <strain evidence="3 4">Jena</strain>
    </source>
</reference>
<dbReference type="InterPro" id="IPR050667">
    <property type="entry name" value="PPR-containing_protein"/>
</dbReference>
<organism evidence="3 4">
    <name type="scientific">Planoprotostelium fungivorum</name>
    <dbReference type="NCBI Taxonomy" id="1890364"/>
    <lineage>
        <taxon>Eukaryota</taxon>
        <taxon>Amoebozoa</taxon>
        <taxon>Evosea</taxon>
        <taxon>Variosea</taxon>
        <taxon>Cavosteliida</taxon>
        <taxon>Cavosteliaceae</taxon>
        <taxon>Planoprotostelium</taxon>
    </lineage>
</organism>